<dbReference type="SUPFAM" id="SSF52540">
    <property type="entry name" value="P-loop containing nucleoside triphosphate hydrolases"/>
    <property type="match status" value="1"/>
</dbReference>
<evidence type="ECO:0000256" key="6">
    <source>
        <dbReference type="ARBA" id="ARBA00047615"/>
    </source>
</evidence>
<comment type="similarity">
    <text evidence="1 8">Belongs to the cytidylate kinase family. Type 1 subfamily.</text>
</comment>
<dbReference type="AlphaFoldDB" id="A0A1I1DFD2"/>
<dbReference type="Proteomes" id="UP000240042">
    <property type="component" value="Unassembled WGS sequence"/>
</dbReference>
<comment type="catalytic activity">
    <reaction evidence="7 8">
        <text>CMP + ATP = CDP + ADP</text>
        <dbReference type="Rhea" id="RHEA:11600"/>
        <dbReference type="ChEBI" id="CHEBI:30616"/>
        <dbReference type="ChEBI" id="CHEBI:58069"/>
        <dbReference type="ChEBI" id="CHEBI:60377"/>
        <dbReference type="ChEBI" id="CHEBI:456216"/>
        <dbReference type="EC" id="2.7.4.25"/>
    </reaction>
</comment>
<dbReference type="InterPro" id="IPR027417">
    <property type="entry name" value="P-loop_NTPase"/>
</dbReference>
<organism evidence="10 11">
    <name type="scientific">Brevinema andersonii</name>
    <dbReference type="NCBI Taxonomy" id="34097"/>
    <lineage>
        <taxon>Bacteria</taxon>
        <taxon>Pseudomonadati</taxon>
        <taxon>Spirochaetota</taxon>
        <taxon>Spirochaetia</taxon>
        <taxon>Brevinematales</taxon>
        <taxon>Brevinemataceae</taxon>
        <taxon>Brevinema</taxon>
    </lineage>
</organism>
<dbReference type="EC" id="2.7.4.25" evidence="8"/>
<keyword evidence="5 8" id="KW-0067">ATP-binding</keyword>
<dbReference type="EMBL" id="FOKY01000001">
    <property type="protein sequence ID" value="SFB71778.1"/>
    <property type="molecule type" value="Genomic_DNA"/>
</dbReference>
<sequence>MIITIDGPAGAGKSSISKKVAQELGFMVLDTGAMYRCVAYFMDKQNLTLEELLNHDMLSDFTVEFWDGKVFLNGENVSSLIRTPEIDKRASEVSQNAYVRSVMQDLQRLIARGTNIVAEGRDMGSAVFPDAELKIYLDASPEIRAERRRMQLLQRGITVDKDQLLQKMICRDYDDSNRAISPLCVPKNAIVINTDHIFPSEVLDKIVSLAKKLIRSEL</sequence>
<comment type="subcellular location">
    <subcellularLocation>
        <location evidence="8">Cytoplasm</location>
    </subcellularLocation>
</comment>
<dbReference type="InterPro" id="IPR011994">
    <property type="entry name" value="Cytidylate_kinase_dom"/>
</dbReference>
<evidence type="ECO:0000313" key="10">
    <source>
        <dbReference type="EMBL" id="SFB71778.1"/>
    </source>
</evidence>
<dbReference type="Pfam" id="PF02224">
    <property type="entry name" value="Cytidylate_kin"/>
    <property type="match status" value="1"/>
</dbReference>
<evidence type="ECO:0000256" key="8">
    <source>
        <dbReference type="HAMAP-Rule" id="MF_00238"/>
    </source>
</evidence>
<evidence type="ECO:0000256" key="4">
    <source>
        <dbReference type="ARBA" id="ARBA00022777"/>
    </source>
</evidence>
<proteinExistence type="inferred from homology"/>
<keyword evidence="2 8" id="KW-0808">Transferase</keyword>
<keyword evidence="11" id="KW-1185">Reference proteome</keyword>
<dbReference type="GO" id="GO:0005737">
    <property type="term" value="C:cytoplasm"/>
    <property type="evidence" value="ECO:0007669"/>
    <property type="project" value="UniProtKB-SubCell"/>
</dbReference>
<keyword evidence="8" id="KW-0963">Cytoplasm</keyword>
<feature type="domain" description="Cytidylate kinase" evidence="9">
    <location>
        <begin position="3"/>
        <end position="211"/>
    </location>
</feature>
<dbReference type="InterPro" id="IPR003136">
    <property type="entry name" value="Cytidylate_kin"/>
</dbReference>
<keyword evidence="4 8" id="KW-0418">Kinase</keyword>
<evidence type="ECO:0000256" key="5">
    <source>
        <dbReference type="ARBA" id="ARBA00022840"/>
    </source>
</evidence>
<evidence type="ECO:0000256" key="1">
    <source>
        <dbReference type="ARBA" id="ARBA00009427"/>
    </source>
</evidence>
<evidence type="ECO:0000259" key="9">
    <source>
        <dbReference type="Pfam" id="PF02224"/>
    </source>
</evidence>
<evidence type="ECO:0000256" key="3">
    <source>
        <dbReference type="ARBA" id="ARBA00022741"/>
    </source>
</evidence>
<protein>
    <recommendedName>
        <fullName evidence="8">Cytidylate kinase</fullName>
        <shortName evidence="8">CK</shortName>
        <ecNumber evidence="8">2.7.4.25</ecNumber>
    </recommendedName>
    <alternativeName>
        <fullName evidence="8">Cytidine monophosphate kinase</fullName>
        <shortName evidence="8">CMP kinase</shortName>
    </alternativeName>
</protein>
<dbReference type="GO" id="GO:0036431">
    <property type="term" value="F:dCMP kinase activity"/>
    <property type="evidence" value="ECO:0007669"/>
    <property type="project" value="InterPro"/>
</dbReference>
<dbReference type="Gene3D" id="3.40.50.300">
    <property type="entry name" value="P-loop containing nucleotide triphosphate hydrolases"/>
    <property type="match status" value="1"/>
</dbReference>
<reference evidence="11" key="1">
    <citation type="submission" date="2016-10" db="EMBL/GenBank/DDBJ databases">
        <authorList>
            <person name="Varghese N."/>
            <person name="Submissions S."/>
        </authorList>
    </citation>
    <scope>NUCLEOTIDE SEQUENCE [LARGE SCALE GENOMIC DNA]</scope>
    <source>
        <strain evidence="11">ATCC 43811</strain>
    </source>
</reference>
<dbReference type="CDD" id="cd02020">
    <property type="entry name" value="CMPK"/>
    <property type="match status" value="1"/>
</dbReference>
<name>A0A1I1DFD2_BREAD</name>
<dbReference type="NCBIfam" id="TIGR00017">
    <property type="entry name" value="cmk"/>
    <property type="match status" value="1"/>
</dbReference>
<dbReference type="GO" id="GO:0006220">
    <property type="term" value="P:pyrimidine nucleotide metabolic process"/>
    <property type="evidence" value="ECO:0007669"/>
    <property type="project" value="UniProtKB-UniRule"/>
</dbReference>
<feature type="binding site" evidence="8">
    <location>
        <begin position="7"/>
        <end position="15"/>
    </location>
    <ligand>
        <name>ATP</name>
        <dbReference type="ChEBI" id="CHEBI:30616"/>
    </ligand>
</feature>
<keyword evidence="3 8" id="KW-0547">Nucleotide-binding</keyword>
<comment type="catalytic activity">
    <reaction evidence="6 8">
        <text>dCMP + ATP = dCDP + ADP</text>
        <dbReference type="Rhea" id="RHEA:25094"/>
        <dbReference type="ChEBI" id="CHEBI:30616"/>
        <dbReference type="ChEBI" id="CHEBI:57566"/>
        <dbReference type="ChEBI" id="CHEBI:58593"/>
        <dbReference type="ChEBI" id="CHEBI:456216"/>
        <dbReference type="EC" id="2.7.4.25"/>
    </reaction>
</comment>
<evidence type="ECO:0000256" key="7">
    <source>
        <dbReference type="ARBA" id="ARBA00048478"/>
    </source>
</evidence>
<accession>A0A1I1DFD2</accession>
<evidence type="ECO:0000313" key="11">
    <source>
        <dbReference type="Proteomes" id="UP000240042"/>
    </source>
</evidence>
<dbReference type="HAMAP" id="MF_00238">
    <property type="entry name" value="Cytidyl_kinase_type1"/>
    <property type="match status" value="1"/>
</dbReference>
<evidence type="ECO:0000256" key="2">
    <source>
        <dbReference type="ARBA" id="ARBA00022679"/>
    </source>
</evidence>
<dbReference type="STRING" id="34097.SAMN02745150_00450"/>
<gene>
    <name evidence="8" type="primary">cmk</name>
    <name evidence="10" type="ORF">SAMN02745150_00450</name>
</gene>
<dbReference type="GO" id="GO:0005524">
    <property type="term" value="F:ATP binding"/>
    <property type="evidence" value="ECO:0007669"/>
    <property type="project" value="UniProtKB-UniRule"/>
</dbReference>
<dbReference type="GO" id="GO:0036430">
    <property type="term" value="F:CMP kinase activity"/>
    <property type="evidence" value="ECO:0007669"/>
    <property type="project" value="RHEA"/>
</dbReference>